<gene>
    <name evidence="4" type="ORF">F4V43_17325</name>
</gene>
<dbReference type="Pfam" id="PF01551">
    <property type="entry name" value="Peptidase_M23"/>
    <property type="match status" value="1"/>
</dbReference>
<dbReference type="GO" id="GO:0004222">
    <property type="term" value="F:metalloendopeptidase activity"/>
    <property type="evidence" value="ECO:0007669"/>
    <property type="project" value="TreeGrafter"/>
</dbReference>
<feature type="transmembrane region" description="Helical" evidence="2">
    <location>
        <begin position="40"/>
        <end position="60"/>
    </location>
</feature>
<dbReference type="Proteomes" id="UP000367750">
    <property type="component" value="Unassembled WGS sequence"/>
</dbReference>
<dbReference type="OrthoDB" id="2050153at2"/>
<evidence type="ECO:0000256" key="1">
    <source>
        <dbReference type="SAM" id="MobiDB-lite"/>
    </source>
</evidence>
<evidence type="ECO:0000313" key="5">
    <source>
        <dbReference type="Proteomes" id="UP000367750"/>
    </source>
</evidence>
<keyword evidence="2" id="KW-0812">Transmembrane</keyword>
<proteinExistence type="predicted"/>
<dbReference type="SUPFAM" id="SSF51261">
    <property type="entry name" value="Duplicated hybrid motif"/>
    <property type="match status" value="1"/>
</dbReference>
<feature type="region of interest" description="Disordered" evidence="1">
    <location>
        <begin position="1"/>
        <end position="30"/>
    </location>
</feature>
<dbReference type="CDD" id="cd12797">
    <property type="entry name" value="M23_peptidase"/>
    <property type="match status" value="1"/>
</dbReference>
<protein>
    <submittedName>
        <fullName evidence="4">M23 family metallopeptidase</fullName>
    </submittedName>
</protein>
<sequence length="251" mass="27218">MSKMNENQTNKPSQEESLKPKSGETKHQPSTWNKMLSRRWVFPAVYTAAAAIILTLVWVYQDAGTQTPKTDTAAVVSQDVGGMQSGSADVKTPDQDAAPVVASAENLAWPVASPGEIEVVKPYYDQNGTDENHVQAMVQSGDTFMTNNGIDLARKDNQEFDVKAALSGKVTRVEDVPVLGNVIEVTHDGNLKTVYQSVGEAKVKVGDEVKQGETLAAAGRNELEKDLGNHLHFEVYENGKVVNPADLLPQK</sequence>
<dbReference type="Gene3D" id="2.70.70.10">
    <property type="entry name" value="Glucose Permease (Domain IIA)"/>
    <property type="match status" value="1"/>
</dbReference>
<dbReference type="InterPro" id="IPR011055">
    <property type="entry name" value="Dup_hybrid_motif"/>
</dbReference>
<dbReference type="PANTHER" id="PTHR21666">
    <property type="entry name" value="PEPTIDASE-RELATED"/>
    <property type="match status" value="1"/>
</dbReference>
<dbReference type="PANTHER" id="PTHR21666:SF291">
    <property type="entry name" value="STAGE II SPORULATION PROTEIN Q"/>
    <property type="match status" value="1"/>
</dbReference>
<dbReference type="AlphaFoldDB" id="A0A5J5FX17"/>
<dbReference type="InterPro" id="IPR050570">
    <property type="entry name" value="Cell_wall_metabolism_enzyme"/>
</dbReference>
<evidence type="ECO:0000259" key="3">
    <source>
        <dbReference type="Pfam" id="PF01551"/>
    </source>
</evidence>
<evidence type="ECO:0000256" key="2">
    <source>
        <dbReference type="SAM" id="Phobius"/>
    </source>
</evidence>
<feature type="compositionally biased region" description="Basic and acidic residues" evidence="1">
    <location>
        <begin position="13"/>
        <end position="27"/>
    </location>
</feature>
<name>A0A5J5FX17_9BACL</name>
<accession>A0A5J5FX17</accession>
<dbReference type="RefSeq" id="WP_150459512.1">
    <property type="nucleotide sequence ID" value="NZ_VYKK01000028.1"/>
</dbReference>
<comment type="caution">
    <text evidence="4">The sequence shown here is derived from an EMBL/GenBank/DDBJ whole genome shotgun (WGS) entry which is preliminary data.</text>
</comment>
<dbReference type="EMBL" id="VYKK01000028">
    <property type="protein sequence ID" value="KAA8998013.1"/>
    <property type="molecule type" value="Genomic_DNA"/>
</dbReference>
<reference evidence="4 5" key="1">
    <citation type="submission" date="2019-09" db="EMBL/GenBank/DDBJ databases">
        <title>Bacillus ochoae sp. nov., Paenibacillus whitsoniae sp. nov., Paenibacillus spiritus sp. nov. Isolated from the Mars Exploration Rover during spacecraft assembly.</title>
        <authorList>
            <person name="Seuylemezian A."/>
            <person name="Vaishampayan P."/>
        </authorList>
    </citation>
    <scope>NUCLEOTIDE SEQUENCE [LARGE SCALE GENOMIC DNA]</scope>
    <source>
        <strain evidence="4 5">MER_111</strain>
    </source>
</reference>
<keyword evidence="5" id="KW-1185">Reference proteome</keyword>
<dbReference type="InterPro" id="IPR016047">
    <property type="entry name" value="M23ase_b-sheet_dom"/>
</dbReference>
<organism evidence="4 5">
    <name type="scientific">Paenibacillus spiritus</name>
    <dbReference type="NCBI Taxonomy" id="2496557"/>
    <lineage>
        <taxon>Bacteria</taxon>
        <taxon>Bacillati</taxon>
        <taxon>Bacillota</taxon>
        <taxon>Bacilli</taxon>
        <taxon>Bacillales</taxon>
        <taxon>Paenibacillaceae</taxon>
        <taxon>Paenibacillus</taxon>
    </lineage>
</organism>
<keyword evidence="2" id="KW-1133">Transmembrane helix</keyword>
<evidence type="ECO:0000313" key="4">
    <source>
        <dbReference type="EMBL" id="KAA8998013.1"/>
    </source>
</evidence>
<feature type="compositionally biased region" description="Polar residues" evidence="1">
    <location>
        <begin position="1"/>
        <end position="12"/>
    </location>
</feature>
<keyword evidence="2" id="KW-0472">Membrane</keyword>
<feature type="domain" description="M23ase beta-sheet core" evidence="3">
    <location>
        <begin position="147"/>
        <end position="244"/>
    </location>
</feature>